<evidence type="ECO:0000313" key="4">
    <source>
        <dbReference type="Proteomes" id="UP000824088"/>
    </source>
</evidence>
<accession>A0A9D1L2Q4</accession>
<proteinExistence type="inferred from homology"/>
<dbReference type="PANTHER" id="PTHR33515:SF1">
    <property type="entry name" value="RIBOSOME-BINDING FACTOR A, CHLOROPLASTIC-RELATED"/>
    <property type="match status" value="1"/>
</dbReference>
<dbReference type="AlphaFoldDB" id="A0A9D1L2Q4"/>
<comment type="function">
    <text evidence="2">One of several proteins that assist in the late maturation steps of the functional core of the 30S ribosomal subunit. Associates with free 30S ribosomal subunits (but not with 30S subunits that are part of 70S ribosomes or polysomes). Required for efficient processing of 16S rRNA. May interact with the 5'-terminal helix region of 16S rRNA.</text>
</comment>
<dbReference type="GO" id="GO:0030490">
    <property type="term" value="P:maturation of SSU-rRNA"/>
    <property type="evidence" value="ECO:0007669"/>
    <property type="project" value="UniProtKB-UniRule"/>
</dbReference>
<dbReference type="HAMAP" id="MF_00003">
    <property type="entry name" value="RbfA"/>
    <property type="match status" value="1"/>
</dbReference>
<dbReference type="Gene3D" id="3.30.300.20">
    <property type="match status" value="1"/>
</dbReference>
<dbReference type="EMBL" id="DVMN01000124">
    <property type="protein sequence ID" value="HIU21920.1"/>
    <property type="molecule type" value="Genomic_DNA"/>
</dbReference>
<dbReference type="GO" id="GO:0005829">
    <property type="term" value="C:cytosol"/>
    <property type="evidence" value="ECO:0007669"/>
    <property type="project" value="TreeGrafter"/>
</dbReference>
<dbReference type="Proteomes" id="UP000824088">
    <property type="component" value="Unassembled WGS sequence"/>
</dbReference>
<sequence>MKIKIERVNSELQKQIAAVIAHDLKDPRLGSGIVSVTKVSVTPDLKYAKVYLSVYAASEEERSAAFETVRRSRTFIRNRLKDLVQIRLLPELNFVPDTSVDYGMKIDSLLAKLDIPPEEDE</sequence>
<protein>
    <recommendedName>
        <fullName evidence="2">Ribosome-binding factor A</fullName>
    </recommendedName>
</protein>
<keyword evidence="2" id="KW-0963">Cytoplasm</keyword>
<dbReference type="NCBIfam" id="TIGR00082">
    <property type="entry name" value="rbfA"/>
    <property type="match status" value="1"/>
</dbReference>
<evidence type="ECO:0000256" key="1">
    <source>
        <dbReference type="ARBA" id="ARBA00022517"/>
    </source>
</evidence>
<comment type="caution">
    <text evidence="3">The sequence shown here is derived from an EMBL/GenBank/DDBJ whole genome shotgun (WGS) entry which is preliminary data.</text>
</comment>
<reference evidence="3" key="1">
    <citation type="submission" date="2020-10" db="EMBL/GenBank/DDBJ databases">
        <authorList>
            <person name="Gilroy R."/>
        </authorList>
    </citation>
    <scope>NUCLEOTIDE SEQUENCE</scope>
    <source>
        <strain evidence="3">1063</strain>
    </source>
</reference>
<dbReference type="InterPro" id="IPR023799">
    <property type="entry name" value="RbfA_dom_sf"/>
</dbReference>
<dbReference type="PANTHER" id="PTHR33515">
    <property type="entry name" value="RIBOSOME-BINDING FACTOR A, CHLOROPLASTIC-RELATED"/>
    <property type="match status" value="1"/>
</dbReference>
<dbReference type="GO" id="GO:0043024">
    <property type="term" value="F:ribosomal small subunit binding"/>
    <property type="evidence" value="ECO:0007669"/>
    <property type="project" value="TreeGrafter"/>
</dbReference>
<name>A0A9D1L2Q4_9FIRM</name>
<comment type="subunit">
    <text evidence="2">Monomer. Binds 30S ribosomal subunits, but not 50S ribosomal subunits or 70S ribosomes.</text>
</comment>
<comment type="subcellular location">
    <subcellularLocation>
        <location evidence="2">Cytoplasm</location>
    </subcellularLocation>
</comment>
<dbReference type="Pfam" id="PF02033">
    <property type="entry name" value="RBFA"/>
    <property type="match status" value="1"/>
</dbReference>
<organism evidence="3 4">
    <name type="scientific">Candidatus Limadaptatus stercorigallinarum</name>
    <dbReference type="NCBI Taxonomy" id="2840845"/>
    <lineage>
        <taxon>Bacteria</taxon>
        <taxon>Bacillati</taxon>
        <taxon>Bacillota</taxon>
        <taxon>Clostridia</taxon>
        <taxon>Eubacteriales</taxon>
        <taxon>Candidatus Limadaptatus</taxon>
    </lineage>
</organism>
<dbReference type="SUPFAM" id="SSF89919">
    <property type="entry name" value="Ribosome-binding factor A, RbfA"/>
    <property type="match status" value="1"/>
</dbReference>
<comment type="similarity">
    <text evidence="2">Belongs to the RbfA family.</text>
</comment>
<keyword evidence="1 2" id="KW-0690">Ribosome biogenesis</keyword>
<gene>
    <name evidence="2 3" type="primary">rbfA</name>
    <name evidence="3" type="ORF">IAD51_06830</name>
</gene>
<dbReference type="InterPro" id="IPR015946">
    <property type="entry name" value="KH_dom-like_a/b"/>
</dbReference>
<evidence type="ECO:0000256" key="2">
    <source>
        <dbReference type="HAMAP-Rule" id="MF_00003"/>
    </source>
</evidence>
<dbReference type="InterPro" id="IPR000238">
    <property type="entry name" value="RbfA"/>
</dbReference>
<reference evidence="3" key="2">
    <citation type="journal article" date="2021" name="PeerJ">
        <title>Extensive microbial diversity within the chicken gut microbiome revealed by metagenomics and culture.</title>
        <authorList>
            <person name="Gilroy R."/>
            <person name="Ravi A."/>
            <person name="Getino M."/>
            <person name="Pursley I."/>
            <person name="Horton D.L."/>
            <person name="Alikhan N.F."/>
            <person name="Baker D."/>
            <person name="Gharbi K."/>
            <person name="Hall N."/>
            <person name="Watson M."/>
            <person name="Adriaenssens E.M."/>
            <person name="Foster-Nyarko E."/>
            <person name="Jarju S."/>
            <person name="Secka A."/>
            <person name="Antonio M."/>
            <person name="Oren A."/>
            <person name="Chaudhuri R.R."/>
            <person name="La Ragione R."/>
            <person name="Hildebrand F."/>
            <person name="Pallen M.J."/>
        </authorList>
    </citation>
    <scope>NUCLEOTIDE SEQUENCE</scope>
    <source>
        <strain evidence="3">1063</strain>
    </source>
</reference>
<evidence type="ECO:0000313" key="3">
    <source>
        <dbReference type="EMBL" id="HIU21920.1"/>
    </source>
</evidence>